<dbReference type="RefSeq" id="WP_303976267.1">
    <property type="nucleotide sequence ID" value="NZ_JABZXR010000050.1"/>
</dbReference>
<reference evidence="1" key="1">
    <citation type="submission" date="2020-04" db="EMBL/GenBank/DDBJ databases">
        <title>Deep metagenomics examines the oral microbiome during advanced dental caries in children, revealing novel taxa and co-occurrences with host molecules.</title>
        <authorList>
            <person name="Baker J.L."/>
            <person name="Morton J.T."/>
            <person name="Dinis M."/>
            <person name="Alvarez R."/>
            <person name="Tran N.C."/>
            <person name="Knight R."/>
            <person name="Edlund A."/>
        </authorList>
    </citation>
    <scope>NUCLEOTIDE SEQUENCE</scope>
    <source>
        <strain evidence="1">JCVI_44_bin.2</strain>
    </source>
</reference>
<accession>A0A930LGL9</accession>
<sequence>MLNVVINRWDEYVLEQEYDEWDEGYLEHFQRLYDIGRLPWPTKTVLVLRRTK</sequence>
<protein>
    <submittedName>
        <fullName evidence="1">Uncharacterized protein</fullName>
    </submittedName>
</protein>
<gene>
    <name evidence="1" type="ORF">HXO64_08245</name>
</gene>
<proteinExistence type="predicted"/>
<evidence type="ECO:0000313" key="1">
    <source>
        <dbReference type="EMBL" id="MBF1664519.1"/>
    </source>
</evidence>
<organism evidence="1 2">
    <name type="scientific">Rothia mucilaginosa</name>
    <dbReference type="NCBI Taxonomy" id="43675"/>
    <lineage>
        <taxon>Bacteria</taxon>
        <taxon>Bacillati</taxon>
        <taxon>Actinomycetota</taxon>
        <taxon>Actinomycetes</taxon>
        <taxon>Micrococcales</taxon>
        <taxon>Micrococcaceae</taxon>
        <taxon>Rothia</taxon>
    </lineage>
</organism>
<comment type="caution">
    <text evidence="1">The sequence shown here is derived from an EMBL/GenBank/DDBJ whole genome shotgun (WGS) entry which is preliminary data.</text>
</comment>
<dbReference type="AlphaFoldDB" id="A0A930LGL9"/>
<name>A0A930LGL9_9MICC</name>
<dbReference type="EMBL" id="JABZXR010000050">
    <property type="protein sequence ID" value="MBF1664519.1"/>
    <property type="molecule type" value="Genomic_DNA"/>
</dbReference>
<evidence type="ECO:0000313" key="2">
    <source>
        <dbReference type="Proteomes" id="UP000756427"/>
    </source>
</evidence>
<dbReference type="Proteomes" id="UP000756427">
    <property type="component" value="Unassembled WGS sequence"/>
</dbReference>